<dbReference type="GO" id="GO:0051707">
    <property type="term" value="P:response to other organism"/>
    <property type="evidence" value="ECO:0007669"/>
    <property type="project" value="UniProtKB-ARBA"/>
</dbReference>
<dbReference type="InterPro" id="IPR041118">
    <property type="entry name" value="Rx_N"/>
</dbReference>
<dbReference type="Gene3D" id="1.10.8.430">
    <property type="entry name" value="Helical domain of apoptotic protease-activating factors"/>
    <property type="match status" value="1"/>
</dbReference>
<keyword evidence="2" id="KW-0677">Repeat</keyword>
<feature type="domain" description="R13L1/DRL21-like LRR repeat region" evidence="9">
    <location>
        <begin position="687"/>
        <end position="812"/>
    </location>
</feature>
<dbReference type="InterPro" id="IPR056789">
    <property type="entry name" value="LRR_R13L1-DRL21"/>
</dbReference>
<keyword evidence="4" id="KW-0611">Plant defense</keyword>
<dbReference type="PANTHER" id="PTHR36766">
    <property type="entry name" value="PLANT BROAD-SPECTRUM MILDEW RESISTANCE PROTEIN RPW8"/>
    <property type="match status" value="1"/>
</dbReference>
<dbReference type="InterPro" id="IPR036388">
    <property type="entry name" value="WH-like_DNA-bd_sf"/>
</dbReference>
<dbReference type="KEGG" id="dzi:111295960"/>
<feature type="domain" description="NB-ARC" evidence="6">
    <location>
        <begin position="190"/>
        <end position="346"/>
    </location>
</feature>
<dbReference type="SUPFAM" id="SSF52540">
    <property type="entry name" value="P-loop containing nucleoside triphosphate hydrolases"/>
    <property type="match status" value="1"/>
</dbReference>
<protein>
    <submittedName>
        <fullName evidence="11 12">Disease resistance protein At3g14460 isoform X1</fullName>
    </submittedName>
</protein>
<keyword evidence="1" id="KW-0433">Leucine-rich repeat</keyword>
<organism evidence="10 12">
    <name type="scientific">Durio zibethinus</name>
    <name type="common">Durian</name>
    <dbReference type="NCBI Taxonomy" id="66656"/>
    <lineage>
        <taxon>Eukaryota</taxon>
        <taxon>Viridiplantae</taxon>
        <taxon>Streptophyta</taxon>
        <taxon>Embryophyta</taxon>
        <taxon>Tracheophyta</taxon>
        <taxon>Spermatophyta</taxon>
        <taxon>Magnoliopsida</taxon>
        <taxon>eudicotyledons</taxon>
        <taxon>Gunneridae</taxon>
        <taxon>Pentapetalae</taxon>
        <taxon>rosids</taxon>
        <taxon>malvids</taxon>
        <taxon>Malvales</taxon>
        <taxon>Malvaceae</taxon>
        <taxon>Helicteroideae</taxon>
        <taxon>Durio</taxon>
    </lineage>
</organism>
<accession>A0A6P5YZ62</accession>
<dbReference type="Gene3D" id="3.40.50.300">
    <property type="entry name" value="P-loop containing nucleotide triphosphate hydrolases"/>
    <property type="match status" value="1"/>
</dbReference>
<dbReference type="PRINTS" id="PR00364">
    <property type="entry name" value="DISEASERSIST"/>
</dbReference>
<dbReference type="GO" id="GO:0043531">
    <property type="term" value="F:ADP binding"/>
    <property type="evidence" value="ECO:0007669"/>
    <property type="project" value="InterPro"/>
</dbReference>
<keyword evidence="3" id="KW-0547">Nucleotide-binding</keyword>
<dbReference type="Gene3D" id="1.10.10.10">
    <property type="entry name" value="Winged helix-like DNA-binding domain superfamily/Winged helix DNA-binding domain"/>
    <property type="match status" value="1"/>
</dbReference>
<sequence>MAGALVGGAVLSASLQVIFDRLASREIMDFIRGKKLEDGLLKKLKLTLMSSNAALEYAENEPITNKSVKLLIDELKDAVYCVEDLLDEIAAEALRNRMESQGQTSMVTKVSRFFSSRNPFEEGMESKLGEILEKLEDLLNQDGIRSLKEYCRGGKKFQRSRETSSVDESGVFYGRDGEKEAIMKLLHPENLTENQIDVIPIVGMAGVGKTTFARFIYNDVRVAEWFDLKAWVCVSDQFDVSRVTKSILDAITSGRDDSQNLDQLQLRLKEKLLGKKFLFVLDDVWNENYEVWDDLRRPFTSGAQNSKIFVTTRSERVASIMKTVQTCPLGILSDGDCGKILAKHAFVDGIPSMHRDLEVIVEAIAKRCKGLPLAAKALGGLLRWNDADEWNEILDSDLWDKLEKEGTTIPPSLRLSYYYLPSNLKRCFACCSIFPKDYEFKKEELILVWMAEGLLHISQKDSNAEGNKYFKDLAFRSFFQQSTRDKSCFVMHDLISDLAKSISGEFVCRLEGSGGSFEIAKNTRHLSNVQEQYDVLRKFKTLPEAKSLRTFLTLESSSFRPCVTSQLLDLLTKCRCLRVLSLAKYRNVNELPEEIGNLKYLRYLNLSQTLIKCLPNSLSTLYYLQTLILFECLELVKLPKDMCRLINLQHLDIRKTELARMPEGMDKLKDLRILTDFVLDDQNGSSINELGKLKHLRGSLAILGLENVAHARDAKDANLKDKKDLKELELLWSSDHDNIDKRREKEVLEQLEPHTNLERLVIRRYRGTRFPEWIGHSSFSKVVSVELSDCEYCLFLPPLGQLSSLESLSISGFTKVATVGDDNDGFYGHCDAWSKPFGSLKTLSFSKMPDWKEWKLCSRDDAFSSLQELIIRDCPKLTNSLPKHLPSLTKLEIDSCGNLGGLLPKAPSICEIQLRLCDALQLVPLPCGLRELYISNRIINDSIMEQMTERCTRLEKLTMCCCSNLRSLPEGSLPNTLKELTIMDGVLDCFKIPLYTSLESLEILDGRCHPLESFPLGSFPMLNYLFLECENLKWIGASSVGPHHQHLSLSATNLTSLSLYDCVNLKSFPDHMHCLFPSLEELEISDCPEIESFPREGLPSKLKTISIRRSEKLIASMRREWSLQTLSSLTSLEIDSEKLEIECFPDEHLLPSSLIHLHIWGLPNLKLLNSRGFQHLTSLRQLHISHLSKRDYYRTTKFHSLKVTGAKASFPDEHLLPSSLTDLHIYCFPNLKLLDDKGFQHLTSLRNLYISRCPTLQSMPAKGLPDSLSYIYISRCPLLRKSCEKGKGKDWISHNRVIKIDDKLII</sequence>
<keyword evidence="5" id="KW-0067">ATP-binding</keyword>
<dbReference type="Pfam" id="PF25019">
    <property type="entry name" value="LRR_R13L1-DRL21"/>
    <property type="match status" value="1"/>
</dbReference>
<dbReference type="InterPro" id="IPR058922">
    <property type="entry name" value="WHD_DRP"/>
</dbReference>
<dbReference type="Pfam" id="PF23559">
    <property type="entry name" value="WHD_DRP"/>
    <property type="match status" value="1"/>
</dbReference>
<evidence type="ECO:0000256" key="4">
    <source>
        <dbReference type="ARBA" id="ARBA00022821"/>
    </source>
</evidence>
<evidence type="ECO:0000256" key="5">
    <source>
        <dbReference type="ARBA" id="ARBA00022840"/>
    </source>
</evidence>
<dbReference type="RefSeq" id="XP_022745576.1">
    <property type="nucleotide sequence ID" value="XM_022889841.1"/>
</dbReference>
<name>A0A6P5YZ62_DURZI</name>
<dbReference type="FunFam" id="1.10.10.10:FF:000322">
    <property type="entry name" value="Probable disease resistance protein At1g63360"/>
    <property type="match status" value="1"/>
</dbReference>
<dbReference type="GO" id="GO:0005524">
    <property type="term" value="F:ATP binding"/>
    <property type="evidence" value="ECO:0007669"/>
    <property type="project" value="UniProtKB-KW"/>
</dbReference>
<dbReference type="Proteomes" id="UP000515121">
    <property type="component" value="Unplaced"/>
</dbReference>
<evidence type="ECO:0000259" key="6">
    <source>
        <dbReference type="Pfam" id="PF00931"/>
    </source>
</evidence>
<dbReference type="RefSeq" id="XP_022745577.1">
    <property type="nucleotide sequence ID" value="XM_022889842.1"/>
</dbReference>
<evidence type="ECO:0000259" key="8">
    <source>
        <dbReference type="Pfam" id="PF23559"/>
    </source>
</evidence>
<dbReference type="Gene3D" id="3.80.10.10">
    <property type="entry name" value="Ribonuclease Inhibitor"/>
    <property type="match status" value="3"/>
</dbReference>
<evidence type="ECO:0000313" key="10">
    <source>
        <dbReference type="Proteomes" id="UP000515121"/>
    </source>
</evidence>
<dbReference type="InterPro" id="IPR032675">
    <property type="entry name" value="LRR_dom_sf"/>
</dbReference>
<dbReference type="InterPro" id="IPR042197">
    <property type="entry name" value="Apaf_helical"/>
</dbReference>
<feature type="domain" description="Disease resistance protein winged helix" evidence="8">
    <location>
        <begin position="433"/>
        <end position="499"/>
    </location>
</feature>
<evidence type="ECO:0000259" key="7">
    <source>
        <dbReference type="Pfam" id="PF18052"/>
    </source>
</evidence>
<dbReference type="OrthoDB" id="37484at2759"/>
<gene>
    <name evidence="11 12" type="primary">LOC111295960</name>
</gene>
<dbReference type="PANTHER" id="PTHR36766:SF51">
    <property type="entry name" value="DISEASE RESISTANCE RPP13-LIKE PROTEIN 1"/>
    <property type="match status" value="1"/>
</dbReference>
<dbReference type="InterPro" id="IPR027417">
    <property type="entry name" value="P-loop_NTPase"/>
</dbReference>
<dbReference type="FunFam" id="3.40.50.300:FF:001091">
    <property type="entry name" value="Probable disease resistance protein At1g61300"/>
    <property type="match status" value="1"/>
</dbReference>
<dbReference type="Pfam" id="PF00931">
    <property type="entry name" value="NB-ARC"/>
    <property type="match status" value="1"/>
</dbReference>
<evidence type="ECO:0000256" key="2">
    <source>
        <dbReference type="ARBA" id="ARBA00022737"/>
    </source>
</evidence>
<dbReference type="InterPro" id="IPR002182">
    <property type="entry name" value="NB-ARC"/>
</dbReference>
<evidence type="ECO:0000259" key="9">
    <source>
        <dbReference type="Pfam" id="PF25019"/>
    </source>
</evidence>
<proteinExistence type="predicted"/>
<evidence type="ECO:0000313" key="12">
    <source>
        <dbReference type="RefSeq" id="XP_022745577.1"/>
    </source>
</evidence>
<dbReference type="Gene3D" id="1.20.5.4130">
    <property type="match status" value="1"/>
</dbReference>
<dbReference type="Pfam" id="PF18052">
    <property type="entry name" value="Rx_N"/>
    <property type="match status" value="1"/>
</dbReference>
<dbReference type="GeneID" id="111295960"/>
<dbReference type="SUPFAM" id="SSF52058">
    <property type="entry name" value="L domain-like"/>
    <property type="match status" value="2"/>
</dbReference>
<dbReference type="GO" id="GO:0006952">
    <property type="term" value="P:defense response"/>
    <property type="evidence" value="ECO:0007669"/>
    <property type="project" value="UniProtKB-KW"/>
</dbReference>
<evidence type="ECO:0000313" key="11">
    <source>
        <dbReference type="RefSeq" id="XP_022745576.1"/>
    </source>
</evidence>
<feature type="domain" description="Disease resistance N-terminal" evidence="7">
    <location>
        <begin position="10"/>
        <end position="102"/>
    </location>
</feature>
<keyword evidence="10" id="KW-1185">Reference proteome</keyword>
<evidence type="ECO:0000256" key="1">
    <source>
        <dbReference type="ARBA" id="ARBA00022614"/>
    </source>
</evidence>
<evidence type="ECO:0000256" key="3">
    <source>
        <dbReference type="ARBA" id="ARBA00022741"/>
    </source>
</evidence>
<reference evidence="11 12" key="1">
    <citation type="submission" date="2025-04" db="UniProtKB">
        <authorList>
            <consortium name="RefSeq"/>
        </authorList>
    </citation>
    <scope>IDENTIFICATION</scope>
    <source>
        <tissue evidence="11 12">Fruit stalk</tissue>
    </source>
</reference>